<dbReference type="Proteomes" id="UP000006043">
    <property type="component" value="Unassembled WGS sequence"/>
</dbReference>
<evidence type="ECO:0000256" key="2">
    <source>
        <dbReference type="SAM" id="Phobius"/>
    </source>
</evidence>
<feature type="region of interest" description="Disordered" evidence="1">
    <location>
        <begin position="153"/>
        <end position="186"/>
    </location>
</feature>
<dbReference type="InterPro" id="IPR046672">
    <property type="entry name" value="DUF6542"/>
</dbReference>
<evidence type="ECO:0000256" key="1">
    <source>
        <dbReference type="SAM" id="MobiDB-lite"/>
    </source>
</evidence>
<sequence>MAITATAIGFAFDAGSGDRELSSVFATCYSLGCILAVLAVQQAGLFTAVIQPPLILFVAVPGSYFLFHGGELGGVKDLAINCGYPLIERFPLMLFLSATVLLIGLGRWYVGLSWRKEVDADDASASAAGAKKTPTSAIVSSVTAKLSGLVLRKPATASTRRDRAAEHDPAADVPPRRRPSDRPPRR</sequence>
<feature type="compositionally biased region" description="Basic and acidic residues" evidence="1">
    <location>
        <begin position="159"/>
        <end position="186"/>
    </location>
</feature>
<feature type="domain" description="DUF6542" evidence="3">
    <location>
        <begin position="2"/>
        <end position="110"/>
    </location>
</feature>
<feature type="transmembrane region" description="Helical" evidence="2">
    <location>
        <begin position="21"/>
        <end position="40"/>
    </location>
</feature>
<name>K0UI61_MYCFO</name>
<dbReference type="HOGENOM" id="CLU_1464248_0_0_11"/>
<feature type="transmembrane region" description="Helical" evidence="2">
    <location>
        <begin position="52"/>
        <end position="70"/>
    </location>
</feature>
<accession>K0UI61</accession>
<keyword evidence="2" id="KW-1133">Transmembrane helix</keyword>
<keyword evidence="2" id="KW-0472">Membrane</keyword>
<proteinExistence type="predicted"/>
<protein>
    <recommendedName>
        <fullName evidence="3">DUF6542 domain-containing protein</fullName>
    </recommendedName>
</protein>
<evidence type="ECO:0000313" key="4">
    <source>
        <dbReference type="EMBL" id="EJZ06506.1"/>
    </source>
</evidence>
<organism evidence="4 5">
    <name type="scientific">Mycolicibacterium fortuitum subsp. fortuitum DSM 46621 = ATCC 6841 = JCM 6387</name>
    <dbReference type="NCBI Taxonomy" id="1214102"/>
    <lineage>
        <taxon>Bacteria</taxon>
        <taxon>Bacillati</taxon>
        <taxon>Actinomycetota</taxon>
        <taxon>Actinomycetes</taxon>
        <taxon>Mycobacteriales</taxon>
        <taxon>Mycobacteriaceae</taxon>
        <taxon>Mycolicibacterium</taxon>
    </lineage>
</organism>
<reference evidence="4 5" key="1">
    <citation type="journal article" date="2012" name="J. Bacteriol.">
        <title>Complete Genome Sequence of Mycobacterium fortuitum subsp. fortuitum Type Strain DSM46621.</title>
        <authorList>
            <person name="Ho Y.S."/>
            <person name="Adroub S.A."/>
            <person name="Aleisa F."/>
            <person name="Mahmood H."/>
            <person name="Othoum G."/>
            <person name="Rashid F."/>
            <person name="Zaher M."/>
            <person name="Ali S."/>
            <person name="Bitter W."/>
            <person name="Pain A."/>
            <person name="Abdallah A.M."/>
        </authorList>
    </citation>
    <scope>NUCLEOTIDE SEQUENCE [LARGE SCALE GENOMIC DNA]</scope>
    <source>
        <strain evidence="5">DSM46621</strain>
    </source>
</reference>
<gene>
    <name evidence="4" type="ORF">MFORT_28005</name>
</gene>
<dbReference type="AlphaFoldDB" id="K0UI61"/>
<dbReference type="Pfam" id="PF20177">
    <property type="entry name" value="DUF6542"/>
    <property type="match status" value="1"/>
</dbReference>
<evidence type="ECO:0000259" key="3">
    <source>
        <dbReference type="Pfam" id="PF20177"/>
    </source>
</evidence>
<evidence type="ECO:0000313" key="5">
    <source>
        <dbReference type="Proteomes" id="UP000006043"/>
    </source>
</evidence>
<feature type="non-terminal residue" evidence="4">
    <location>
        <position position="186"/>
    </location>
</feature>
<feature type="transmembrane region" description="Helical" evidence="2">
    <location>
        <begin position="90"/>
        <end position="110"/>
    </location>
</feature>
<keyword evidence="2" id="KW-0812">Transmembrane</keyword>
<comment type="caution">
    <text evidence="4">The sequence shown here is derived from an EMBL/GenBank/DDBJ whole genome shotgun (WGS) entry which is preliminary data.</text>
</comment>
<dbReference type="EMBL" id="ALQB01000187">
    <property type="protein sequence ID" value="EJZ06506.1"/>
    <property type="molecule type" value="Genomic_DNA"/>
</dbReference>